<accession>A0ABQ2VMF4</accession>
<keyword evidence="3" id="KW-1185">Reference proteome</keyword>
<protein>
    <submittedName>
        <fullName evidence="2">Uncharacterized protein</fullName>
    </submittedName>
</protein>
<evidence type="ECO:0000256" key="1">
    <source>
        <dbReference type="SAM" id="MobiDB-lite"/>
    </source>
</evidence>
<evidence type="ECO:0000313" key="2">
    <source>
        <dbReference type="EMBL" id="GGU94369.1"/>
    </source>
</evidence>
<feature type="region of interest" description="Disordered" evidence="1">
    <location>
        <begin position="152"/>
        <end position="199"/>
    </location>
</feature>
<dbReference type="Proteomes" id="UP000654471">
    <property type="component" value="Unassembled WGS sequence"/>
</dbReference>
<feature type="compositionally biased region" description="Basic and acidic residues" evidence="1">
    <location>
        <begin position="189"/>
        <end position="199"/>
    </location>
</feature>
<organism evidence="2 3">
    <name type="scientific">Streptomyces albospinus</name>
    <dbReference type="NCBI Taxonomy" id="285515"/>
    <lineage>
        <taxon>Bacteria</taxon>
        <taxon>Bacillati</taxon>
        <taxon>Actinomycetota</taxon>
        <taxon>Actinomycetes</taxon>
        <taxon>Kitasatosporales</taxon>
        <taxon>Streptomycetaceae</taxon>
        <taxon>Streptomyces</taxon>
    </lineage>
</organism>
<reference evidence="3" key="1">
    <citation type="journal article" date="2019" name="Int. J. Syst. Evol. Microbiol.">
        <title>The Global Catalogue of Microorganisms (GCM) 10K type strain sequencing project: providing services to taxonomists for standard genome sequencing and annotation.</title>
        <authorList>
            <consortium name="The Broad Institute Genomics Platform"/>
            <consortium name="The Broad Institute Genome Sequencing Center for Infectious Disease"/>
            <person name="Wu L."/>
            <person name="Ma J."/>
        </authorList>
    </citation>
    <scope>NUCLEOTIDE SEQUENCE [LARGE SCALE GENOMIC DNA]</scope>
    <source>
        <strain evidence="3">JCM 3399</strain>
    </source>
</reference>
<gene>
    <name evidence="2" type="ORF">GCM10010211_71880</name>
</gene>
<name>A0ABQ2VMF4_9ACTN</name>
<proteinExistence type="predicted"/>
<comment type="caution">
    <text evidence="2">The sequence shown here is derived from an EMBL/GenBank/DDBJ whole genome shotgun (WGS) entry which is preliminary data.</text>
</comment>
<sequence>MLSSRETRLWECSEVKDAVIGSAGVAVKAAEVLASAASDEQPATVTPGGTGIGGPTARGRWAVDDAGRRNRLLGRSTHWFTPIGSGAVLQAMNGTASTAGDPGPAVAGVEALWEQWAARVPPGGADRADSAGTPVHQDFWAVRPGWHLHKQLSHGRSATSQADVKHRMHRIRRHNPPDAKARTARPLRRKDGGPDHRTR</sequence>
<evidence type="ECO:0000313" key="3">
    <source>
        <dbReference type="Proteomes" id="UP000654471"/>
    </source>
</evidence>
<dbReference type="EMBL" id="BMRP01000045">
    <property type="protein sequence ID" value="GGU94369.1"/>
    <property type="molecule type" value="Genomic_DNA"/>
</dbReference>